<accession>A0A6B0GKU8</accession>
<sequence>MHRGESSRVRGRPERTDDTTRDDETSTTDDRYGVVCRACPFARTVDGLDPALDWTDRHTAERDEDHSVDVYAFGYLADLAAELPPPEATEPERRAMALVTTADSTSDDPTSDDPTADGSTASDTDDERTAGDD</sequence>
<organism evidence="2 3">
    <name type="scientific">Halomarina oriensis</name>
    <dbReference type="NCBI Taxonomy" id="671145"/>
    <lineage>
        <taxon>Archaea</taxon>
        <taxon>Methanobacteriati</taxon>
        <taxon>Methanobacteriota</taxon>
        <taxon>Stenosarchaea group</taxon>
        <taxon>Halobacteria</taxon>
        <taxon>Halobacteriales</taxon>
        <taxon>Natronomonadaceae</taxon>
        <taxon>Halomarina</taxon>
    </lineage>
</organism>
<dbReference type="AlphaFoldDB" id="A0A6B0GKU8"/>
<name>A0A6B0GKU8_9EURY</name>
<dbReference type="EMBL" id="WSZK01000015">
    <property type="protein sequence ID" value="MWG34511.1"/>
    <property type="molecule type" value="Genomic_DNA"/>
</dbReference>
<dbReference type="RefSeq" id="WP_158204187.1">
    <property type="nucleotide sequence ID" value="NZ_WSZK01000015.1"/>
</dbReference>
<protein>
    <submittedName>
        <fullName evidence="2">Uncharacterized protein</fullName>
    </submittedName>
</protein>
<evidence type="ECO:0000256" key="1">
    <source>
        <dbReference type="SAM" id="MobiDB-lite"/>
    </source>
</evidence>
<evidence type="ECO:0000313" key="2">
    <source>
        <dbReference type="EMBL" id="MWG34511.1"/>
    </source>
</evidence>
<proteinExistence type="predicted"/>
<gene>
    <name evidence="2" type="ORF">GQS65_08415</name>
</gene>
<evidence type="ECO:0000313" key="3">
    <source>
        <dbReference type="Proteomes" id="UP000451471"/>
    </source>
</evidence>
<keyword evidence="3" id="KW-1185">Reference proteome</keyword>
<comment type="caution">
    <text evidence="2">The sequence shown here is derived from an EMBL/GenBank/DDBJ whole genome shotgun (WGS) entry which is preliminary data.</text>
</comment>
<feature type="region of interest" description="Disordered" evidence="1">
    <location>
        <begin position="83"/>
        <end position="133"/>
    </location>
</feature>
<feature type="compositionally biased region" description="Acidic residues" evidence="1">
    <location>
        <begin position="105"/>
        <end position="115"/>
    </location>
</feature>
<dbReference type="Proteomes" id="UP000451471">
    <property type="component" value="Unassembled WGS sequence"/>
</dbReference>
<feature type="region of interest" description="Disordered" evidence="1">
    <location>
        <begin position="1"/>
        <end position="33"/>
    </location>
</feature>
<feature type="compositionally biased region" description="Basic and acidic residues" evidence="1">
    <location>
        <begin position="1"/>
        <end position="32"/>
    </location>
</feature>
<reference evidence="2 3" key="1">
    <citation type="submission" date="2019-12" db="EMBL/GenBank/DDBJ databases">
        <title>Halocatena pleomorpha gen. nov. sp. nov., an extremely halophilic archaeon of family Halobacteriaceae isolated from saltpan soil.</title>
        <authorList>
            <person name="Pal Y."/>
            <person name="Verma A."/>
            <person name="Krishnamurthi S."/>
            <person name="Kumar P."/>
        </authorList>
    </citation>
    <scope>NUCLEOTIDE SEQUENCE [LARGE SCALE GENOMIC DNA]</scope>
    <source>
        <strain evidence="2 3">JCM 16495</strain>
    </source>
</reference>